<proteinExistence type="predicted"/>
<reference evidence="2" key="1">
    <citation type="journal article" date="2011" name="PLoS Genet.">
        <title>Azospirillum genomes reveal transition of bacteria from aquatic to terrestrial environments.</title>
        <authorList>
            <person name="Wisniewski-Dye F."/>
            <person name="Borziak K."/>
            <person name="Khalsa-Moyers G."/>
            <person name="Alexandre G."/>
            <person name="Sukharnikov L.O."/>
            <person name="Wuichet K."/>
            <person name="Hurst G.B."/>
            <person name="McDonald W.H."/>
            <person name="Robertson J.S."/>
            <person name="Barbe V."/>
            <person name="Calteau A."/>
            <person name="Rouy Z."/>
            <person name="Mangenot S."/>
            <person name="Prigent-Combaret C."/>
            <person name="Normand P."/>
            <person name="Boyer M."/>
            <person name="Siguier P."/>
            <person name="Dessaux Y."/>
            <person name="Elmerich C."/>
            <person name="Condemine G."/>
            <person name="Krishnen G."/>
            <person name="Kennedy I."/>
            <person name="Paterson A.H."/>
            <person name="Gonzalez V."/>
            <person name="Mavingui P."/>
            <person name="Zhulin I.B."/>
        </authorList>
    </citation>
    <scope>NUCLEOTIDE SEQUENCE [LARGE SCALE GENOMIC DNA]</scope>
    <source>
        <strain evidence="2">4B</strain>
    </source>
</reference>
<evidence type="ECO:0000313" key="2">
    <source>
        <dbReference type="Proteomes" id="UP000005667"/>
    </source>
</evidence>
<dbReference type="HOGENOM" id="CLU_1755107_0_0_5"/>
<dbReference type="AlphaFoldDB" id="G7Z702"/>
<dbReference type="Proteomes" id="UP000005667">
    <property type="component" value="Chromosome"/>
</dbReference>
<dbReference type="STRING" id="862719.AZOLI_1391"/>
<organism evidence="1 2">
    <name type="scientific">Azospirillum lipoferum (strain 4B)</name>
    <dbReference type="NCBI Taxonomy" id="862719"/>
    <lineage>
        <taxon>Bacteria</taxon>
        <taxon>Pseudomonadati</taxon>
        <taxon>Pseudomonadota</taxon>
        <taxon>Alphaproteobacteria</taxon>
        <taxon>Rhodospirillales</taxon>
        <taxon>Azospirillaceae</taxon>
        <taxon>Azospirillum</taxon>
    </lineage>
</organism>
<keyword evidence="2" id="KW-1185">Reference proteome</keyword>
<protein>
    <submittedName>
        <fullName evidence="1">Uncharacterized protein</fullName>
    </submittedName>
</protein>
<accession>G7Z702</accession>
<dbReference type="EMBL" id="FQ311868">
    <property type="protein sequence ID" value="CBS86697.1"/>
    <property type="molecule type" value="Genomic_DNA"/>
</dbReference>
<name>G7Z702_AZOL4</name>
<sequence length="148" mass="16730">MRNAKAPERAPLSYLPSAVPAGFQHFGKMPANLRADRPTITVNKRTKQFGVTRIDHSDFGRAHDRWDRQPGRIDVTDRYIRRPPPVLGAGNHQHPDQAVACFEHVSCNDQCRSALPDRAIGVRERNLDDVPGFKDRHRPAGRLRCPIP</sequence>
<evidence type="ECO:0000313" key="1">
    <source>
        <dbReference type="EMBL" id="CBS86697.1"/>
    </source>
</evidence>
<gene>
    <name evidence="1" type="ordered locus">AZOLI_1391</name>
</gene>
<dbReference type="KEGG" id="ali:AZOLI_1391"/>